<organism evidence="9 10">
    <name type="scientific">Coniochaeta pulveracea</name>
    <dbReference type="NCBI Taxonomy" id="177199"/>
    <lineage>
        <taxon>Eukaryota</taxon>
        <taxon>Fungi</taxon>
        <taxon>Dikarya</taxon>
        <taxon>Ascomycota</taxon>
        <taxon>Pezizomycotina</taxon>
        <taxon>Sordariomycetes</taxon>
        <taxon>Sordariomycetidae</taxon>
        <taxon>Coniochaetales</taxon>
        <taxon>Coniochaetaceae</taxon>
        <taxon>Coniochaeta</taxon>
    </lineage>
</organism>
<evidence type="ECO:0000256" key="1">
    <source>
        <dbReference type="ARBA" id="ARBA00004141"/>
    </source>
</evidence>
<feature type="domain" description="Major facilitator superfamily (MFS) profile" evidence="8">
    <location>
        <begin position="60"/>
        <end position="478"/>
    </location>
</feature>
<evidence type="ECO:0000259" key="8">
    <source>
        <dbReference type="PROSITE" id="PS50850"/>
    </source>
</evidence>
<dbReference type="FunFam" id="1.20.1250.20:FF:000511">
    <property type="entry name" value="MFS general substrate transporter"/>
    <property type="match status" value="1"/>
</dbReference>
<feature type="transmembrane region" description="Helical" evidence="7">
    <location>
        <begin position="451"/>
        <end position="471"/>
    </location>
</feature>
<keyword evidence="2" id="KW-0813">Transport</keyword>
<feature type="transmembrane region" description="Helical" evidence="7">
    <location>
        <begin position="128"/>
        <end position="150"/>
    </location>
</feature>
<comment type="caution">
    <text evidence="9">The sequence shown here is derived from an EMBL/GenBank/DDBJ whole genome shotgun (WGS) entry which is preliminary data.</text>
</comment>
<feature type="transmembrane region" description="Helical" evidence="7">
    <location>
        <begin position="221"/>
        <end position="243"/>
    </location>
</feature>
<protein>
    <recommendedName>
        <fullName evidence="8">Major facilitator superfamily (MFS) profile domain-containing protein</fullName>
    </recommendedName>
</protein>
<dbReference type="InterPro" id="IPR020846">
    <property type="entry name" value="MFS_dom"/>
</dbReference>
<reference evidence="9 10" key="1">
    <citation type="submission" date="2018-08" db="EMBL/GenBank/DDBJ databases">
        <title>Draft genome of the lignicolous fungus Coniochaeta pulveracea.</title>
        <authorList>
            <person name="Borstlap C.J."/>
            <person name="De Witt R.N."/>
            <person name="Botha A."/>
            <person name="Volschenk H."/>
        </authorList>
    </citation>
    <scope>NUCLEOTIDE SEQUENCE [LARGE SCALE GENOMIC DNA]</scope>
    <source>
        <strain evidence="9 10">CAB683</strain>
    </source>
</reference>
<evidence type="ECO:0000256" key="5">
    <source>
        <dbReference type="ARBA" id="ARBA00023136"/>
    </source>
</evidence>
<dbReference type="InterPro" id="IPR011701">
    <property type="entry name" value="MFS"/>
</dbReference>
<name>A0A420YEN8_9PEZI</name>
<dbReference type="PROSITE" id="PS50850">
    <property type="entry name" value="MFS"/>
    <property type="match status" value="1"/>
</dbReference>
<feature type="transmembrane region" description="Helical" evidence="7">
    <location>
        <begin position="191"/>
        <end position="209"/>
    </location>
</feature>
<feature type="transmembrane region" description="Helical" evidence="7">
    <location>
        <begin position="56"/>
        <end position="73"/>
    </location>
</feature>
<feature type="transmembrane region" description="Helical" evidence="7">
    <location>
        <begin position="419"/>
        <end position="439"/>
    </location>
</feature>
<comment type="subcellular location">
    <subcellularLocation>
        <location evidence="1">Membrane</location>
        <topology evidence="1">Multi-pass membrane protein</topology>
    </subcellularLocation>
</comment>
<dbReference type="Proteomes" id="UP000275385">
    <property type="component" value="Unassembled WGS sequence"/>
</dbReference>
<feature type="transmembrane region" description="Helical" evidence="7">
    <location>
        <begin position="386"/>
        <end position="407"/>
    </location>
</feature>
<dbReference type="Pfam" id="PF07690">
    <property type="entry name" value="MFS_1"/>
    <property type="match status" value="1"/>
</dbReference>
<gene>
    <name evidence="9" type="ORF">DL546_003038</name>
</gene>
<feature type="transmembrane region" description="Helical" evidence="7">
    <location>
        <begin position="360"/>
        <end position="380"/>
    </location>
</feature>
<dbReference type="PANTHER" id="PTHR43791:SF47">
    <property type="entry name" value="MAJOR FACILITATOR SUPERFAMILY (MFS) PROFILE DOMAIN-CONTAINING PROTEIN-RELATED"/>
    <property type="match status" value="1"/>
</dbReference>
<evidence type="ECO:0000256" key="6">
    <source>
        <dbReference type="SAM" id="MobiDB-lite"/>
    </source>
</evidence>
<proteinExistence type="predicted"/>
<dbReference type="SUPFAM" id="SSF103473">
    <property type="entry name" value="MFS general substrate transporter"/>
    <property type="match status" value="1"/>
</dbReference>
<keyword evidence="4 7" id="KW-1133">Transmembrane helix</keyword>
<evidence type="ECO:0000256" key="2">
    <source>
        <dbReference type="ARBA" id="ARBA00022448"/>
    </source>
</evidence>
<accession>A0A420YEN8</accession>
<feature type="transmembrane region" description="Helical" evidence="7">
    <location>
        <begin position="98"/>
        <end position="121"/>
    </location>
</feature>
<keyword evidence="5 7" id="KW-0472">Membrane</keyword>
<evidence type="ECO:0000256" key="3">
    <source>
        <dbReference type="ARBA" id="ARBA00022692"/>
    </source>
</evidence>
<dbReference type="GO" id="GO:0022857">
    <property type="term" value="F:transmembrane transporter activity"/>
    <property type="evidence" value="ECO:0007669"/>
    <property type="project" value="InterPro"/>
</dbReference>
<feature type="transmembrane region" description="Helical" evidence="7">
    <location>
        <begin position="328"/>
        <end position="348"/>
    </location>
</feature>
<dbReference type="PANTHER" id="PTHR43791">
    <property type="entry name" value="PERMEASE-RELATED"/>
    <property type="match status" value="1"/>
</dbReference>
<feature type="transmembrane region" description="Helical" evidence="7">
    <location>
        <begin position="295"/>
        <end position="316"/>
    </location>
</feature>
<dbReference type="EMBL" id="QVQW01000014">
    <property type="protein sequence ID" value="RKU46366.1"/>
    <property type="molecule type" value="Genomic_DNA"/>
</dbReference>
<dbReference type="OrthoDB" id="3639251at2759"/>
<dbReference type="AlphaFoldDB" id="A0A420YEN8"/>
<evidence type="ECO:0000313" key="9">
    <source>
        <dbReference type="EMBL" id="RKU46366.1"/>
    </source>
</evidence>
<dbReference type="FunFam" id="1.20.1250.20:FF:000409">
    <property type="entry name" value="MFS general substrate transporter"/>
    <property type="match status" value="1"/>
</dbReference>
<evidence type="ECO:0000313" key="10">
    <source>
        <dbReference type="Proteomes" id="UP000275385"/>
    </source>
</evidence>
<evidence type="ECO:0000256" key="7">
    <source>
        <dbReference type="SAM" id="Phobius"/>
    </source>
</evidence>
<dbReference type="GO" id="GO:0016020">
    <property type="term" value="C:membrane"/>
    <property type="evidence" value="ECO:0007669"/>
    <property type="project" value="UniProtKB-SubCell"/>
</dbReference>
<evidence type="ECO:0000256" key="4">
    <source>
        <dbReference type="ARBA" id="ARBA00022989"/>
    </source>
</evidence>
<dbReference type="InterPro" id="IPR036259">
    <property type="entry name" value="MFS_trans_sf"/>
</dbReference>
<feature type="transmembrane region" description="Helical" evidence="7">
    <location>
        <begin position="156"/>
        <end position="179"/>
    </location>
</feature>
<sequence>MAEHAITRDTEKPAPDLEQVEDHDNDHDLKKEFNYDTDPRINAFTLKEQKRIYRRIDLRLVVTLGCMYMISLLDRTNLGAASVAGMQTDLNMNSHNNAYTIVSLVFFFTYAIGQPPATVLIRKIGPRIFLAGIVFAWGVVMIGFGFVHSWQAMTGLRVVLGIFEAGFYPGCVYLLSTWYPRYELQKRNAGFYLIGSMASGFGGILAYGIQQLDGRAGLDGWRWIFILEGALTCVLAFVAYLFIVDFPENSPKSWSFLSQKEADLVVARIDHDRNDVETVPFHLGSYLRHGLDSKVWGFAWLYMLTTTNTYAIAYFLPIILQGGLGFDVARAQCLVAPPYVAAAVVMVIQGYYGDKWHIRGPIIVFNCAIGMIGLALLGYLESNGVRYFGVFLATIACNANCPVLLTYQSNNIRGQWKRAFTSATLIGGGAIGGIIGTTVFRPADKPGYKPGILACMIANALMIVIVGMLSFKFYRANKRVDAGGKRIEGYPGFKYTF</sequence>
<dbReference type="Gene3D" id="1.20.1250.20">
    <property type="entry name" value="MFS general substrate transporter like domains"/>
    <property type="match status" value="2"/>
</dbReference>
<feature type="region of interest" description="Disordered" evidence="6">
    <location>
        <begin position="1"/>
        <end position="29"/>
    </location>
</feature>
<keyword evidence="10" id="KW-1185">Reference proteome</keyword>
<keyword evidence="3 7" id="KW-0812">Transmembrane</keyword>